<proteinExistence type="predicted"/>
<dbReference type="Proteomes" id="UP000184447">
    <property type="component" value="Unassembled WGS sequence"/>
</dbReference>
<dbReference type="PANTHER" id="PTHR31302">
    <property type="entry name" value="TRANSMEMBRANE PROTEIN WITH METALLOPHOSPHOESTERASE DOMAIN-RELATED"/>
    <property type="match status" value="1"/>
</dbReference>
<dbReference type="InterPro" id="IPR051158">
    <property type="entry name" value="Metallophosphoesterase_sf"/>
</dbReference>
<evidence type="ECO:0000256" key="2">
    <source>
        <dbReference type="ARBA" id="ARBA00022801"/>
    </source>
</evidence>
<evidence type="ECO:0000256" key="1">
    <source>
        <dbReference type="ARBA" id="ARBA00022723"/>
    </source>
</evidence>
<dbReference type="RefSeq" id="WP_084133582.1">
    <property type="nucleotide sequence ID" value="NZ_FQXM01000017.1"/>
</dbReference>
<dbReference type="GO" id="GO:0046872">
    <property type="term" value="F:metal ion binding"/>
    <property type="evidence" value="ECO:0007669"/>
    <property type="project" value="UniProtKB-KW"/>
</dbReference>
<dbReference type="SUPFAM" id="SSF56300">
    <property type="entry name" value="Metallo-dependent phosphatases"/>
    <property type="match status" value="1"/>
</dbReference>
<dbReference type="STRING" id="1121316.SAMN02745207_02925"/>
<protein>
    <recommendedName>
        <fullName evidence="5">Calcineurin-like phosphoesterase domain-containing protein</fullName>
    </recommendedName>
</protein>
<dbReference type="InterPro" id="IPR029052">
    <property type="entry name" value="Metallo-depent_PP-like"/>
</dbReference>
<evidence type="ECO:0000313" key="4">
    <source>
        <dbReference type="Proteomes" id="UP000184447"/>
    </source>
</evidence>
<dbReference type="PANTHER" id="PTHR31302:SF31">
    <property type="entry name" value="PHOSPHODIESTERASE YAEI"/>
    <property type="match status" value="1"/>
</dbReference>
<dbReference type="OrthoDB" id="9780884at2"/>
<reference evidence="3 4" key="1">
    <citation type="submission" date="2016-11" db="EMBL/GenBank/DDBJ databases">
        <authorList>
            <person name="Jaros S."/>
            <person name="Januszkiewicz K."/>
            <person name="Wedrychowicz H."/>
        </authorList>
    </citation>
    <scope>NUCLEOTIDE SEQUENCE [LARGE SCALE GENOMIC DNA]</scope>
    <source>
        <strain evidence="3 4">DSM 8605</strain>
    </source>
</reference>
<keyword evidence="1" id="KW-0479">Metal-binding</keyword>
<name>A0A1M5WIM3_9CLOT</name>
<keyword evidence="2" id="KW-0378">Hydrolase</keyword>
<keyword evidence="4" id="KW-1185">Reference proteome</keyword>
<sequence>MPVILLAHRPELFESYSSSDNSISPTIVFSGHAHGGQFRIPFMSKGIIAPNQGLFPEYTSGLYKLNNTNMIVSRGLGNSIIHVRTNNSTDLPIIKRDRK</sequence>
<dbReference type="GO" id="GO:0009245">
    <property type="term" value="P:lipid A biosynthetic process"/>
    <property type="evidence" value="ECO:0007669"/>
    <property type="project" value="TreeGrafter"/>
</dbReference>
<evidence type="ECO:0008006" key="5">
    <source>
        <dbReference type="Google" id="ProtNLM"/>
    </source>
</evidence>
<dbReference type="EMBL" id="FQXM01000017">
    <property type="protein sequence ID" value="SHH87064.1"/>
    <property type="molecule type" value="Genomic_DNA"/>
</dbReference>
<dbReference type="GO" id="GO:0008758">
    <property type="term" value="F:UDP-2,3-diacylglucosamine hydrolase activity"/>
    <property type="evidence" value="ECO:0007669"/>
    <property type="project" value="TreeGrafter"/>
</dbReference>
<evidence type="ECO:0000313" key="3">
    <source>
        <dbReference type="EMBL" id="SHH87064.1"/>
    </source>
</evidence>
<accession>A0A1M5WIM3</accession>
<dbReference type="AlphaFoldDB" id="A0A1M5WIM3"/>
<organism evidence="3 4">
    <name type="scientific">Clostridium grantii DSM 8605</name>
    <dbReference type="NCBI Taxonomy" id="1121316"/>
    <lineage>
        <taxon>Bacteria</taxon>
        <taxon>Bacillati</taxon>
        <taxon>Bacillota</taxon>
        <taxon>Clostridia</taxon>
        <taxon>Eubacteriales</taxon>
        <taxon>Clostridiaceae</taxon>
        <taxon>Clostridium</taxon>
    </lineage>
</organism>
<dbReference type="GO" id="GO:0016020">
    <property type="term" value="C:membrane"/>
    <property type="evidence" value="ECO:0007669"/>
    <property type="project" value="GOC"/>
</dbReference>
<gene>
    <name evidence="3" type="ORF">SAMN02745207_02925</name>
</gene>